<gene>
    <name evidence="2" type="ORF">H2200_008140</name>
</gene>
<protein>
    <submittedName>
        <fullName evidence="2">Uncharacterized protein</fullName>
    </submittedName>
</protein>
<dbReference type="Proteomes" id="UP001172673">
    <property type="component" value="Unassembled WGS sequence"/>
</dbReference>
<evidence type="ECO:0000313" key="3">
    <source>
        <dbReference type="Proteomes" id="UP001172673"/>
    </source>
</evidence>
<feature type="region of interest" description="Disordered" evidence="1">
    <location>
        <begin position="100"/>
        <end position="143"/>
    </location>
</feature>
<reference evidence="2" key="1">
    <citation type="submission" date="2022-10" db="EMBL/GenBank/DDBJ databases">
        <title>Culturing micro-colonial fungi from biological soil crusts in the Mojave desert and describing Neophaeococcomyces mojavensis, and introducing the new genera and species Taxawa tesnikishii.</title>
        <authorList>
            <person name="Kurbessoian T."/>
            <person name="Stajich J.E."/>
        </authorList>
    </citation>
    <scope>NUCLEOTIDE SEQUENCE</scope>
    <source>
        <strain evidence="2">TK_41</strain>
    </source>
</reference>
<feature type="compositionally biased region" description="Low complexity" evidence="1">
    <location>
        <begin position="175"/>
        <end position="188"/>
    </location>
</feature>
<keyword evidence="3" id="KW-1185">Reference proteome</keyword>
<name>A0AA38X575_9EURO</name>
<evidence type="ECO:0000256" key="1">
    <source>
        <dbReference type="SAM" id="MobiDB-lite"/>
    </source>
</evidence>
<evidence type="ECO:0000313" key="2">
    <source>
        <dbReference type="EMBL" id="KAJ9607068.1"/>
    </source>
</evidence>
<feature type="region of interest" description="Disordered" evidence="1">
    <location>
        <begin position="268"/>
        <end position="315"/>
    </location>
</feature>
<sequence length="541" mass="59473">MAGQPPFDPGGPSSLFGRNAEAEKPEPSLSQPYDESVHNGEWFQANDTNRDRANNNTHQFASGQLFQHVQYGQVPSRPRNLVGPPFPVSYGLQTAPYSPQAYNRYPAPPNTARSNGSFGIEEEPPSKRRRSLPPPYNPNANMTSAYAPLALQGNFSNLPGHFPPLPGHFPPLPGHFPGLQGHPPGLQGRSPVRGKSGHQDGSLLRRRSGAPQLRGLPAENRKENDPLQASLSQDLTNDRAQDVFSEPDILLVPSLQSPTAIGTIRAGPQAQKALTTSKSPSLKIPPTPTANAGPRNPPSTLSARRPPQPLDEQEQTKTIVRLGKPNAVIRESVREVFNDQQCDLILWLALHSIPSAAIAHSLTIASDPVRHTGVRLNKKDFEAVLSRVVPYFIPELAAPQNGEKSPEDLVRRLLDRGDLLGWSPFFLRKAIDYTFIPNNDDTSADQERKKNAKERVAALRFKAGGENSRKQMLGMGGVMREASEQEIMEEEFGYREGSHEVEEVLMKNWLLKIRGLGRLPDRSEVGQVQMEDDALETIAAT</sequence>
<accession>A0AA38X575</accession>
<dbReference type="EMBL" id="JAPDRK010000012">
    <property type="protein sequence ID" value="KAJ9607068.1"/>
    <property type="molecule type" value="Genomic_DNA"/>
</dbReference>
<comment type="caution">
    <text evidence="2">The sequence shown here is derived from an EMBL/GenBank/DDBJ whole genome shotgun (WGS) entry which is preliminary data.</text>
</comment>
<dbReference type="AlphaFoldDB" id="A0AA38X575"/>
<proteinExistence type="predicted"/>
<organism evidence="2 3">
    <name type="scientific">Cladophialophora chaetospira</name>
    <dbReference type="NCBI Taxonomy" id="386627"/>
    <lineage>
        <taxon>Eukaryota</taxon>
        <taxon>Fungi</taxon>
        <taxon>Dikarya</taxon>
        <taxon>Ascomycota</taxon>
        <taxon>Pezizomycotina</taxon>
        <taxon>Eurotiomycetes</taxon>
        <taxon>Chaetothyriomycetidae</taxon>
        <taxon>Chaetothyriales</taxon>
        <taxon>Herpotrichiellaceae</taxon>
        <taxon>Cladophialophora</taxon>
    </lineage>
</organism>
<feature type="region of interest" description="Disordered" evidence="1">
    <location>
        <begin position="1"/>
        <end position="56"/>
    </location>
</feature>
<feature type="region of interest" description="Disordered" evidence="1">
    <location>
        <begin position="166"/>
        <end position="226"/>
    </location>
</feature>